<evidence type="ECO:0000256" key="4">
    <source>
        <dbReference type="ARBA" id="ARBA00022729"/>
    </source>
</evidence>
<dbReference type="GO" id="GO:0005886">
    <property type="term" value="C:plasma membrane"/>
    <property type="evidence" value="ECO:0007669"/>
    <property type="project" value="TreeGrafter"/>
</dbReference>
<evidence type="ECO:0000256" key="9">
    <source>
        <dbReference type="ARBA" id="ARBA00023170"/>
    </source>
</evidence>
<organism evidence="19 20">
    <name type="scientific">Theropithecus gelada</name>
    <name type="common">Gelada baboon</name>
    <dbReference type="NCBI Taxonomy" id="9565"/>
    <lineage>
        <taxon>Eukaryota</taxon>
        <taxon>Metazoa</taxon>
        <taxon>Chordata</taxon>
        <taxon>Craniata</taxon>
        <taxon>Vertebrata</taxon>
        <taxon>Euteleostomi</taxon>
        <taxon>Mammalia</taxon>
        <taxon>Eutheria</taxon>
        <taxon>Euarchontoglires</taxon>
        <taxon>Primates</taxon>
        <taxon>Haplorrhini</taxon>
        <taxon>Catarrhini</taxon>
        <taxon>Cercopithecidae</taxon>
        <taxon>Cercopithecinae</taxon>
        <taxon>Theropithecus</taxon>
    </lineage>
</organism>
<reference evidence="19" key="3">
    <citation type="submission" date="2025-09" db="UniProtKB">
        <authorList>
            <consortium name="Ensembl"/>
        </authorList>
    </citation>
    <scope>IDENTIFICATION</scope>
</reference>
<feature type="transmembrane region" description="Helical" evidence="16">
    <location>
        <begin position="251"/>
        <end position="273"/>
    </location>
</feature>
<feature type="signal peptide" evidence="17">
    <location>
        <begin position="1"/>
        <end position="28"/>
    </location>
</feature>
<evidence type="ECO:0000256" key="15">
    <source>
        <dbReference type="SAM" id="MobiDB-lite"/>
    </source>
</evidence>
<dbReference type="CDD" id="cd00063">
    <property type="entry name" value="FN3"/>
    <property type="match status" value="1"/>
</dbReference>
<feature type="region of interest" description="Disordered" evidence="15">
    <location>
        <begin position="332"/>
        <end position="352"/>
    </location>
</feature>
<evidence type="ECO:0000313" key="20">
    <source>
        <dbReference type="Proteomes" id="UP000694411"/>
    </source>
</evidence>
<dbReference type="InterPro" id="IPR003961">
    <property type="entry name" value="FN3_dom"/>
</dbReference>
<dbReference type="FunFam" id="2.60.40.10:FF:000348">
    <property type="entry name" value="Interleukin 20 receptor subunit alpha"/>
    <property type="match status" value="1"/>
</dbReference>
<comment type="similarity">
    <text evidence="2">Belongs to the type II cytokine receptor family.</text>
</comment>
<dbReference type="InterPro" id="IPR015373">
    <property type="entry name" value="Interferon/interleukin_rcp_dom"/>
</dbReference>
<evidence type="ECO:0000259" key="18">
    <source>
        <dbReference type="PROSITE" id="PS50853"/>
    </source>
</evidence>
<evidence type="ECO:0000256" key="5">
    <source>
        <dbReference type="ARBA" id="ARBA00022737"/>
    </source>
</evidence>
<evidence type="ECO:0000256" key="17">
    <source>
        <dbReference type="SAM" id="SignalP"/>
    </source>
</evidence>
<dbReference type="Ensembl" id="ENSTGET00000024025.1">
    <property type="protein sequence ID" value="ENSTGEP00000020186.1"/>
    <property type="gene ID" value="ENSTGEG00000016239.1"/>
</dbReference>
<keyword evidence="4 17" id="KW-0732">Signal</keyword>
<keyword evidence="6 16" id="KW-1133">Transmembrane helix</keyword>
<dbReference type="GO" id="GO:0042015">
    <property type="term" value="F:interleukin-20 binding"/>
    <property type="evidence" value="ECO:0007669"/>
    <property type="project" value="TreeGrafter"/>
</dbReference>
<dbReference type="InterPro" id="IPR036116">
    <property type="entry name" value="FN3_sf"/>
</dbReference>
<evidence type="ECO:0000256" key="11">
    <source>
        <dbReference type="ARBA" id="ARBA00059787"/>
    </source>
</evidence>
<protein>
    <recommendedName>
        <fullName evidence="13">Interleukin-20 receptor subunit alpha</fullName>
    </recommendedName>
    <alternativeName>
        <fullName evidence="14">IL-20R1</fullName>
    </alternativeName>
</protein>
<keyword evidence="20" id="KW-1185">Reference proteome</keyword>
<feature type="chain" id="PRO_5034814302" description="Interleukin-20 receptor subunit alpha" evidence="17">
    <location>
        <begin position="29"/>
        <end position="552"/>
    </location>
</feature>
<keyword evidence="9" id="KW-0675">Receptor</keyword>
<reference evidence="19" key="2">
    <citation type="submission" date="2025-08" db="UniProtKB">
        <authorList>
            <consortium name="Ensembl"/>
        </authorList>
    </citation>
    <scope>IDENTIFICATION</scope>
</reference>
<dbReference type="CTD" id="53832"/>
<name>A0A8D2FF81_THEGE</name>
<feature type="domain" description="Fibronectin type-III" evidence="18">
    <location>
        <begin position="135"/>
        <end position="241"/>
    </location>
</feature>
<evidence type="ECO:0000256" key="8">
    <source>
        <dbReference type="ARBA" id="ARBA00023157"/>
    </source>
</evidence>
<sequence length="552" mass="62409">MRAPSSPALRPLLPPLLLLLLAAPWGRAVPCVSGGLPKPANITFLSINMKNVLQWNPPECLQGVKVTYTVQYFIYGQKKWLNKSECRNINRTYCDLSAETSDYEHQYYAKVKAIWGTNCSKWAESGRFYPFLETQIGPPEVALTTDEKSISVVLTAPEKWKRNPEDLPVSMQQIYSNLKYNVSVSNTKSNRTWSQCVTNHTLVLTWLEPNTLYCVHVESFVPGPPRRAQPSEKQCARTLKDQSSEFKAKIIFWYVLPVSVTVFLFSVMGYSIYRYIHVSKEKHPANLILIYGNEFDKRFFVPAEKIVINFITLNISDDSKISHQDMSLLGKSSDVSSLNDPQPSGNLKPPQEEEEVKHLGYASHLMEIVCDSEENAEGTSLTQQESLSRTIPPDKTVIEYEYDVRTTDICAGPEEQELRLQEEVSTQGTLLESQAALALLGPQTLQYSYTPQLQDLDPLTREHTDSEEGPEEESSTTLVDWDPQTGRLCIPSLSSFDQDSEGCEPSEGDGLGEEGLLSRLYEEPAPDRPPGENETYLMQFMEEWGLYVQMEN</sequence>
<dbReference type="SUPFAM" id="SSF49265">
    <property type="entry name" value="Fibronectin type III"/>
    <property type="match status" value="2"/>
</dbReference>
<dbReference type="Gene3D" id="2.60.40.10">
    <property type="entry name" value="Immunoglobulins"/>
    <property type="match status" value="2"/>
</dbReference>
<dbReference type="InterPro" id="IPR013783">
    <property type="entry name" value="Ig-like_fold"/>
</dbReference>
<dbReference type="GeneID" id="112623795"/>
<reference evidence="19" key="1">
    <citation type="submission" date="2018-05" db="EMBL/GenBank/DDBJ databases">
        <title>Whole genome of Theropithecus gelada.</title>
        <authorList>
            <person name="Chiou K.L."/>
            <person name="Snyder-Mackler N."/>
        </authorList>
    </citation>
    <scope>NUCLEOTIDE SEQUENCE [LARGE SCALE GENOMIC DNA]</scope>
</reference>
<gene>
    <name evidence="19" type="primary">IL20RA</name>
</gene>
<keyword evidence="3 16" id="KW-0812">Transmembrane</keyword>
<feature type="region of interest" description="Disordered" evidence="15">
    <location>
        <begin position="451"/>
        <end position="514"/>
    </location>
</feature>
<dbReference type="RefSeq" id="XP_025240249.1">
    <property type="nucleotide sequence ID" value="XM_025384464.1"/>
</dbReference>
<evidence type="ECO:0000256" key="13">
    <source>
        <dbReference type="ARBA" id="ARBA00067990"/>
    </source>
</evidence>
<keyword evidence="5" id="KW-0677">Repeat</keyword>
<evidence type="ECO:0000256" key="14">
    <source>
        <dbReference type="ARBA" id="ARBA00075548"/>
    </source>
</evidence>
<dbReference type="GO" id="GO:0004896">
    <property type="term" value="F:cytokine receptor activity"/>
    <property type="evidence" value="ECO:0007669"/>
    <property type="project" value="TreeGrafter"/>
</dbReference>
<keyword evidence="7 16" id="KW-0472">Membrane</keyword>
<dbReference type="PROSITE" id="PS50853">
    <property type="entry name" value="FN3"/>
    <property type="match status" value="1"/>
</dbReference>
<keyword evidence="8" id="KW-1015">Disulfide bond</keyword>
<dbReference type="FunFam" id="2.60.40.10:FF:000926">
    <property type="entry name" value="Interleukin 20 receptor subunit alpha"/>
    <property type="match status" value="1"/>
</dbReference>
<dbReference type="AlphaFoldDB" id="A0A8D2FF81"/>
<evidence type="ECO:0000256" key="6">
    <source>
        <dbReference type="ARBA" id="ARBA00022989"/>
    </source>
</evidence>
<dbReference type="PANTHER" id="PTHR20859:SF86">
    <property type="entry name" value="INTERLEUKIN-20 RECEPTOR SUBUNIT ALPHA"/>
    <property type="match status" value="1"/>
</dbReference>
<dbReference type="Pfam" id="PF09294">
    <property type="entry name" value="Interfer-bind"/>
    <property type="match status" value="1"/>
</dbReference>
<evidence type="ECO:0000313" key="19">
    <source>
        <dbReference type="Ensembl" id="ENSTGEP00000020186.1"/>
    </source>
</evidence>
<evidence type="ECO:0000256" key="7">
    <source>
        <dbReference type="ARBA" id="ARBA00023136"/>
    </source>
</evidence>
<proteinExistence type="inferred from homology"/>
<dbReference type="KEGG" id="tge:112623795"/>
<evidence type="ECO:0000256" key="3">
    <source>
        <dbReference type="ARBA" id="ARBA00022692"/>
    </source>
</evidence>
<keyword evidence="10" id="KW-0325">Glycoprotein</keyword>
<evidence type="ECO:0000256" key="1">
    <source>
        <dbReference type="ARBA" id="ARBA00004479"/>
    </source>
</evidence>
<dbReference type="PANTHER" id="PTHR20859">
    <property type="entry name" value="INTERFERON/INTERLEUKIN RECEPTOR"/>
    <property type="match status" value="1"/>
</dbReference>
<accession>A0A8D2FF81</accession>
<feature type="compositionally biased region" description="Acidic residues" evidence="15">
    <location>
        <begin position="498"/>
        <end position="512"/>
    </location>
</feature>
<dbReference type="InterPro" id="IPR050650">
    <property type="entry name" value="Type-II_Cytokine-TF_Rcpt"/>
</dbReference>
<feature type="compositionally biased region" description="Polar residues" evidence="15">
    <location>
        <begin position="333"/>
        <end position="345"/>
    </location>
</feature>
<evidence type="ECO:0000256" key="2">
    <source>
        <dbReference type="ARBA" id="ARBA00005399"/>
    </source>
</evidence>
<comment type="subunit">
    <text evidence="12">Heterodimer with IL20RB and heterodimer with IL10RB.</text>
</comment>
<comment type="subcellular location">
    <subcellularLocation>
        <location evidence="1">Membrane</location>
        <topology evidence="1">Single-pass type I membrane protein</topology>
    </subcellularLocation>
</comment>
<dbReference type="Proteomes" id="UP000694411">
    <property type="component" value="Chromosome 4"/>
</dbReference>
<feature type="compositionally biased region" description="Polar residues" evidence="15">
    <location>
        <begin position="377"/>
        <end position="389"/>
    </location>
</feature>
<feature type="region of interest" description="Disordered" evidence="15">
    <location>
        <begin position="375"/>
        <end position="394"/>
    </location>
</feature>
<evidence type="ECO:0000256" key="12">
    <source>
        <dbReference type="ARBA" id="ARBA00065940"/>
    </source>
</evidence>
<comment type="function">
    <text evidence="11">The IL20RA/IL20RB dimer is a receptor for IL19, IL20 and IL24. The IL20RA/IL10RB dimer is a receptor for IL26.</text>
</comment>
<evidence type="ECO:0000256" key="16">
    <source>
        <dbReference type="SAM" id="Phobius"/>
    </source>
</evidence>
<evidence type="ECO:0000256" key="10">
    <source>
        <dbReference type="ARBA" id="ARBA00023180"/>
    </source>
</evidence>
<dbReference type="Pfam" id="PF01108">
    <property type="entry name" value="Tissue_fac"/>
    <property type="match status" value="1"/>
</dbReference>